<feature type="transmembrane region" description="Helical" evidence="7">
    <location>
        <begin position="113"/>
        <end position="135"/>
    </location>
</feature>
<dbReference type="PANTHER" id="PTHR30618">
    <property type="entry name" value="NCS1 FAMILY PURINE/PYRIMIDINE TRANSPORTER"/>
    <property type="match status" value="1"/>
</dbReference>
<gene>
    <name evidence="8" type="ORF">COCNU_02G007850</name>
</gene>
<reference evidence="8" key="2">
    <citation type="submission" date="2019-07" db="EMBL/GenBank/DDBJ databases">
        <authorList>
            <person name="Yang Y."/>
            <person name="Bocs S."/>
            <person name="Baudouin L."/>
        </authorList>
    </citation>
    <scope>NUCLEOTIDE SEQUENCE</scope>
    <source>
        <tissue evidence="8">Spear leaf of Hainan Tall coconut</tissue>
    </source>
</reference>
<feature type="transmembrane region" description="Helical" evidence="7">
    <location>
        <begin position="33"/>
        <end position="54"/>
    </location>
</feature>
<dbReference type="GO" id="GO:0015205">
    <property type="term" value="F:nucleobase transmembrane transporter activity"/>
    <property type="evidence" value="ECO:0007669"/>
    <property type="project" value="TreeGrafter"/>
</dbReference>
<evidence type="ECO:0000256" key="2">
    <source>
        <dbReference type="ARBA" id="ARBA00008974"/>
    </source>
</evidence>
<dbReference type="CDD" id="cd11485">
    <property type="entry name" value="SLC-NCS1sbd_YbbW-like"/>
    <property type="match status" value="1"/>
</dbReference>
<sequence length="511" mass="54590">MTAGTGEPGSQAAGNRDLLPVPRGQRTATAGDMAGLWVGLVTGVPSYYIAGSLVEEGMAWWQGISIVVAAKAILLFPLLLAAAPGTRYGIPFPILARAAFGVRGAHVPALLRALVACGWFGIESWIGGQAFFLLLPSSLRSSSLSRPLPWLATSPLELACFLLFWLAQLAVVWRGMRGIRLLEKYSAPILVFLASLLLAWAYGRAGGFGPILSQPPRLTWPQFWALFFPSLTANVGSWAAVALSISDFSRYARSQADQVLGQLGLPLFMGSFAFVGLAVTSATETIFGRLISDPIELLSQIGGAFAKILAIPGITLAILTTNIPANVVAPANALVSLSPSTFSFKSGALLTALIGIAFQPWRIYSSPDGFVYTWLVGYSAVMGPLAGILLADYYVLRHAVLDVDELYSTSPDGVYYYRGGYNVVAMVTVVVSILPIVPGFLHKLGMLESTPVPLIFIYNIGWFYGFFSSGLVYLALSRWKWLSDGGGRSRTACSSSSPHSSMDSLLGDGRN</sequence>
<feature type="transmembrane region" description="Helical" evidence="7">
    <location>
        <begin position="60"/>
        <end position="83"/>
    </location>
</feature>
<organism evidence="8 9">
    <name type="scientific">Cocos nucifera</name>
    <name type="common">Coconut palm</name>
    <dbReference type="NCBI Taxonomy" id="13894"/>
    <lineage>
        <taxon>Eukaryota</taxon>
        <taxon>Viridiplantae</taxon>
        <taxon>Streptophyta</taxon>
        <taxon>Embryophyta</taxon>
        <taxon>Tracheophyta</taxon>
        <taxon>Spermatophyta</taxon>
        <taxon>Magnoliopsida</taxon>
        <taxon>Liliopsida</taxon>
        <taxon>Arecaceae</taxon>
        <taxon>Arecoideae</taxon>
        <taxon>Cocoseae</taxon>
        <taxon>Attaleinae</taxon>
        <taxon>Cocos</taxon>
    </lineage>
</organism>
<dbReference type="GO" id="GO:0005886">
    <property type="term" value="C:plasma membrane"/>
    <property type="evidence" value="ECO:0007669"/>
    <property type="project" value="TreeGrafter"/>
</dbReference>
<feature type="transmembrane region" description="Helical" evidence="7">
    <location>
        <begin position="297"/>
        <end position="319"/>
    </location>
</feature>
<feature type="transmembrane region" description="Helical" evidence="7">
    <location>
        <begin position="370"/>
        <end position="395"/>
    </location>
</feature>
<keyword evidence="3 7" id="KW-0812">Transmembrane</keyword>
<dbReference type="FunFam" id="1.10.4160.10:FF:000001">
    <property type="entry name" value="Uracil permease, putative"/>
    <property type="match status" value="1"/>
</dbReference>
<dbReference type="OrthoDB" id="2018619at2759"/>
<feature type="transmembrane region" description="Helical" evidence="7">
    <location>
        <begin position="185"/>
        <end position="203"/>
    </location>
</feature>
<dbReference type="Pfam" id="PF02133">
    <property type="entry name" value="Transp_cyt_pur"/>
    <property type="match status" value="1"/>
</dbReference>
<evidence type="ECO:0000256" key="7">
    <source>
        <dbReference type="SAM" id="Phobius"/>
    </source>
</evidence>
<comment type="similarity">
    <text evidence="2">Belongs to the purine-cytosine permease (2.A.39) family.</text>
</comment>
<keyword evidence="4 7" id="KW-1133">Transmembrane helix</keyword>
<comment type="caution">
    <text evidence="8">The sequence shown here is derived from an EMBL/GenBank/DDBJ whole genome shotgun (WGS) entry which is preliminary data.</text>
</comment>
<feature type="transmembrane region" description="Helical" evidence="7">
    <location>
        <begin position="456"/>
        <end position="476"/>
    </location>
</feature>
<feature type="transmembrane region" description="Helical" evidence="7">
    <location>
        <begin position="415"/>
        <end position="436"/>
    </location>
</feature>
<evidence type="ECO:0000256" key="1">
    <source>
        <dbReference type="ARBA" id="ARBA00004141"/>
    </source>
</evidence>
<evidence type="ECO:0000313" key="9">
    <source>
        <dbReference type="Proteomes" id="UP000797356"/>
    </source>
</evidence>
<feature type="transmembrane region" description="Helical" evidence="7">
    <location>
        <begin position="331"/>
        <end position="358"/>
    </location>
</feature>
<dbReference type="InterPro" id="IPR001248">
    <property type="entry name" value="Pur-cyt_permease"/>
</dbReference>
<name>A0A8K0MWU8_COCNU</name>
<dbReference type="EMBL" id="CM017873">
    <property type="protein sequence ID" value="KAG1330817.1"/>
    <property type="molecule type" value="Genomic_DNA"/>
</dbReference>
<feature type="transmembrane region" description="Helical" evidence="7">
    <location>
        <begin position="155"/>
        <end position="173"/>
    </location>
</feature>
<protein>
    <submittedName>
        <fullName evidence="8">Purine-uracil permease NCS1-like</fullName>
    </submittedName>
</protein>
<feature type="transmembrane region" description="Helical" evidence="7">
    <location>
        <begin position="267"/>
        <end position="291"/>
    </location>
</feature>
<dbReference type="Proteomes" id="UP000797356">
    <property type="component" value="Chromosome 2"/>
</dbReference>
<feature type="compositionally biased region" description="Low complexity" evidence="6">
    <location>
        <begin position="489"/>
        <end position="504"/>
    </location>
</feature>
<reference evidence="8" key="1">
    <citation type="journal article" date="2017" name="Gigascience">
        <title>The genome draft of coconut (Cocos nucifera).</title>
        <authorList>
            <person name="Xiao Y."/>
            <person name="Xu P."/>
            <person name="Fan H."/>
            <person name="Baudouin L."/>
            <person name="Xia W."/>
            <person name="Bocs S."/>
            <person name="Xu J."/>
            <person name="Li Q."/>
            <person name="Guo A."/>
            <person name="Zhou L."/>
            <person name="Li J."/>
            <person name="Wu Y."/>
            <person name="Ma Z."/>
            <person name="Armero A."/>
            <person name="Issali A.E."/>
            <person name="Liu N."/>
            <person name="Peng M."/>
            <person name="Yang Y."/>
        </authorList>
    </citation>
    <scope>NUCLEOTIDE SEQUENCE</scope>
    <source>
        <tissue evidence="8">Spear leaf of Hainan Tall coconut</tissue>
    </source>
</reference>
<evidence type="ECO:0000256" key="6">
    <source>
        <dbReference type="SAM" id="MobiDB-lite"/>
    </source>
</evidence>
<feature type="region of interest" description="Disordered" evidence="6">
    <location>
        <begin position="488"/>
        <end position="511"/>
    </location>
</feature>
<evidence type="ECO:0000256" key="5">
    <source>
        <dbReference type="ARBA" id="ARBA00023136"/>
    </source>
</evidence>
<dbReference type="AlphaFoldDB" id="A0A8K0MWU8"/>
<dbReference type="InterPro" id="IPR045225">
    <property type="entry name" value="Uracil/uridine/allantoin_perm"/>
</dbReference>
<dbReference type="PANTHER" id="PTHR30618:SF0">
    <property type="entry name" value="PURINE-URACIL PERMEASE NCS1"/>
    <property type="match status" value="1"/>
</dbReference>
<evidence type="ECO:0000313" key="8">
    <source>
        <dbReference type="EMBL" id="KAG1330817.1"/>
    </source>
</evidence>
<feature type="region of interest" description="Disordered" evidence="6">
    <location>
        <begin position="1"/>
        <end position="22"/>
    </location>
</feature>
<proteinExistence type="inferred from homology"/>
<dbReference type="Gene3D" id="1.10.4160.10">
    <property type="entry name" value="Hydantoin permease"/>
    <property type="match status" value="1"/>
</dbReference>
<keyword evidence="5 7" id="KW-0472">Membrane</keyword>
<keyword evidence="9" id="KW-1185">Reference proteome</keyword>
<comment type="subcellular location">
    <subcellularLocation>
        <location evidence="1">Membrane</location>
        <topology evidence="1">Multi-pass membrane protein</topology>
    </subcellularLocation>
</comment>
<evidence type="ECO:0000256" key="4">
    <source>
        <dbReference type="ARBA" id="ARBA00022989"/>
    </source>
</evidence>
<accession>A0A8K0MWU8</accession>
<evidence type="ECO:0000256" key="3">
    <source>
        <dbReference type="ARBA" id="ARBA00022692"/>
    </source>
</evidence>
<feature type="transmembrane region" description="Helical" evidence="7">
    <location>
        <begin position="223"/>
        <end position="246"/>
    </location>
</feature>